<name>A0A453SA68_AEGTS</name>
<dbReference type="Gramene" id="AET7Gv20862100.36">
    <property type="protein sequence ID" value="AET7Gv20862100.36"/>
    <property type="gene ID" value="AET7Gv20862100"/>
</dbReference>
<keyword evidence="3" id="KW-1185">Reference proteome</keyword>
<organism evidence="2 3">
    <name type="scientific">Aegilops tauschii subsp. strangulata</name>
    <name type="common">Goatgrass</name>
    <dbReference type="NCBI Taxonomy" id="200361"/>
    <lineage>
        <taxon>Eukaryota</taxon>
        <taxon>Viridiplantae</taxon>
        <taxon>Streptophyta</taxon>
        <taxon>Embryophyta</taxon>
        <taxon>Tracheophyta</taxon>
        <taxon>Spermatophyta</taxon>
        <taxon>Magnoliopsida</taxon>
        <taxon>Liliopsida</taxon>
        <taxon>Poales</taxon>
        <taxon>Poaceae</taxon>
        <taxon>BOP clade</taxon>
        <taxon>Pooideae</taxon>
        <taxon>Triticodae</taxon>
        <taxon>Triticeae</taxon>
        <taxon>Triticinae</taxon>
        <taxon>Aegilops</taxon>
    </lineage>
</organism>
<protein>
    <submittedName>
        <fullName evidence="2">Uncharacterized protein</fullName>
    </submittedName>
</protein>
<sequence length="141" mass="15139">LFPPIHCFLFPRTSPNPRLLSSSPIRRLSPPSPAPAAREGEKRRCGGEGVLGGGSSGGACPRSRIGRRRGEASAARPQSGLGRRSLSRGERWPRSGLSRRWGAATAPAGAPLVATLAASCRAMVDGRGSRRRHRPCRRERR</sequence>
<proteinExistence type="predicted"/>
<feature type="compositionally biased region" description="Low complexity" evidence="1">
    <location>
        <begin position="13"/>
        <end position="29"/>
    </location>
</feature>
<dbReference type="AlphaFoldDB" id="A0A453SA68"/>
<dbReference type="Proteomes" id="UP000015105">
    <property type="component" value="Chromosome 7D"/>
</dbReference>
<evidence type="ECO:0000313" key="3">
    <source>
        <dbReference type="Proteomes" id="UP000015105"/>
    </source>
</evidence>
<reference evidence="2" key="3">
    <citation type="journal article" date="2017" name="Nature">
        <title>Genome sequence of the progenitor of the wheat D genome Aegilops tauschii.</title>
        <authorList>
            <person name="Luo M.C."/>
            <person name="Gu Y.Q."/>
            <person name="Puiu D."/>
            <person name="Wang H."/>
            <person name="Twardziok S.O."/>
            <person name="Deal K.R."/>
            <person name="Huo N."/>
            <person name="Zhu T."/>
            <person name="Wang L."/>
            <person name="Wang Y."/>
            <person name="McGuire P.E."/>
            <person name="Liu S."/>
            <person name="Long H."/>
            <person name="Ramasamy R.K."/>
            <person name="Rodriguez J.C."/>
            <person name="Van S.L."/>
            <person name="Yuan L."/>
            <person name="Wang Z."/>
            <person name="Xia Z."/>
            <person name="Xiao L."/>
            <person name="Anderson O.D."/>
            <person name="Ouyang S."/>
            <person name="Liang Y."/>
            <person name="Zimin A.V."/>
            <person name="Pertea G."/>
            <person name="Qi P."/>
            <person name="Bennetzen J.L."/>
            <person name="Dai X."/>
            <person name="Dawson M.W."/>
            <person name="Muller H.G."/>
            <person name="Kugler K."/>
            <person name="Rivarola-Duarte L."/>
            <person name="Spannagl M."/>
            <person name="Mayer K.F.X."/>
            <person name="Lu F.H."/>
            <person name="Bevan M.W."/>
            <person name="Leroy P."/>
            <person name="Li P."/>
            <person name="You F.M."/>
            <person name="Sun Q."/>
            <person name="Liu Z."/>
            <person name="Lyons E."/>
            <person name="Wicker T."/>
            <person name="Salzberg S.L."/>
            <person name="Devos K.M."/>
            <person name="Dvorak J."/>
        </authorList>
    </citation>
    <scope>NUCLEOTIDE SEQUENCE [LARGE SCALE GENOMIC DNA]</scope>
    <source>
        <strain evidence="2">cv. AL8/78</strain>
    </source>
</reference>
<reference evidence="3" key="2">
    <citation type="journal article" date="2017" name="Nat. Plants">
        <title>The Aegilops tauschii genome reveals multiple impacts of transposons.</title>
        <authorList>
            <person name="Zhao G."/>
            <person name="Zou C."/>
            <person name="Li K."/>
            <person name="Wang K."/>
            <person name="Li T."/>
            <person name="Gao L."/>
            <person name="Zhang X."/>
            <person name="Wang H."/>
            <person name="Yang Z."/>
            <person name="Liu X."/>
            <person name="Jiang W."/>
            <person name="Mao L."/>
            <person name="Kong X."/>
            <person name="Jiao Y."/>
            <person name="Jia J."/>
        </authorList>
    </citation>
    <scope>NUCLEOTIDE SEQUENCE [LARGE SCALE GENOMIC DNA]</scope>
    <source>
        <strain evidence="3">cv. AL8/78</strain>
    </source>
</reference>
<feature type="region of interest" description="Disordered" evidence="1">
    <location>
        <begin position="13"/>
        <end position="106"/>
    </location>
</feature>
<feature type="compositionally biased region" description="Gly residues" evidence="1">
    <location>
        <begin position="47"/>
        <end position="57"/>
    </location>
</feature>
<accession>A0A453SA68</accession>
<reference evidence="2" key="4">
    <citation type="submission" date="2019-03" db="UniProtKB">
        <authorList>
            <consortium name="EnsemblPlants"/>
        </authorList>
    </citation>
    <scope>IDENTIFICATION</scope>
</reference>
<evidence type="ECO:0000313" key="2">
    <source>
        <dbReference type="EnsemblPlants" id="AET7Gv20862100.36"/>
    </source>
</evidence>
<dbReference type="EnsemblPlants" id="AET7Gv20862100.36">
    <property type="protein sequence ID" value="AET7Gv20862100.36"/>
    <property type="gene ID" value="AET7Gv20862100"/>
</dbReference>
<reference evidence="2" key="5">
    <citation type="journal article" date="2021" name="G3 (Bethesda)">
        <title>Aegilops tauschii genome assembly Aet v5.0 features greater sequence contiguity and improved annotation.</title>
        <authorList>
            <person name="Wang L."/>
            <person name="Zhu T."/>
            <person name="Rodriguez J.C."/>
            <person name="Deal K.R."/>
            <person name="Dubcovsky J."/>
            <person name="McGuire P.E."/>
            <person name="Lux T."/>
            <person name="Spannagl M."/>
            <person name="Mayer K.F.X."/>
            <person name="Baldrich P."/>
            <person name="Meyers B.C."/>
            <person name="Huo N."/>
            <person name="Gu Y.Q."/>
            <person name="Zhou H."/>
            <person name="Devos K.M."/>
            <person name="Bennetzen J.L."/>
            <person name="Unver T."/>
            <person name="Budak H."/>
            <person name="Gulick P.J."/>
            <person name="Galiba G."/>
            <person name="Kalapos B."/>
            <person name="Nelson D.R."/>
            <person name="Li P."/>
            <person name="You F.M."/>
            <person name="Luo M.C."/>
            <person name="Dvorak J."/>
        </authorList>
    </citation>
    <scope>NUCLEOTIDE SEQUENCE [LARGE SCALE GENOMIC DNA]</scope>
    <source>
        <strain evidence="2">cv. AL8/78</strain>
    </source>
</reference>
<reference evidence="3" key="1">
    <citation type="journal article" date="2014" name="Science">
        <title>Ancient hybridizations among the ancestral genomes of bread wheat.</title>
        <authorList>
            <consortium name="International Wheat Genome Sequencing Consortium,"/>
            <person name="Marcussen T."/>
            <person name="Sandve S.R."/>
            <person name="Heier L."/>
            <person name="Spannagl M."/>
            <person name="Pfeifer M."/>
            <person name="Jakobsen K.S."/>
            <person name="Wulff B.B."/>
            <person name="Steuernagel B."/>
            <person name="Mayer K.F."/>
            <person name="Olsen O.A."/>
        </authorList>
    </citation>
    <scope>NUCLEOTIDE SEQUENCE [LARGE SCALE GENOMIC DNA]</scope>
    <source>
        <strain evidence="3">cv. AL8/78</strain>
    </source>
</reference>
<evidence type="ECO:0000256" key="1">
    <source>
        <dbReference type="SAM" id="MobiDB-lite"/>
    </source>
</evidence>